<dbReference type="Pfam" id="PF07727">
    <property type="entry name" value="RVT_2"/>
    <property type="match status" value="1"/>
</dbReference>
<dbReference type="InterPro" id="IPR012337">
    <property type="entry name" value="RNaseH-like_sf"/>
</dbReference>
<dbReference type="CDD" id="cd09272">
    <property type="entry name" value="RNase_HI_RT_Ty1"/>
    <property type="match status" value="1"/>
</dbReference>
<evidence type="ECO:0000256" key="3">
    <source>
        <dbReference type="SAM" id="MobiDB-lite"/>
    </source>
</evidence>
<keyword evidence="2" id="KW-0378">Hydrolase</keyword>
<evidence type="ECO:0000256" key="1">
    <source>
        <dbReference type="ARBA" id="ARBA00022723"/>
    </source>
</evidence>
<dbReference type="InterPro" id="IPR001584">
    <property type="entry name" value="Integrase_cat-core"/>
</dbReference>
<dbReference type="InterPro" id="IPR057670">
    <property type="entry name" value="SH3_retrovirus"/>
</dbReference>
<feature type="compositionally biased region" description="Basic and acidic residues" evidence="3">
    <location>
        <begin position="393"/>
        <end position="411"/>
    </location>
</feature>
<dbReference type="Pfam" id="PF00665">
    <property type="entry name" value="rve"/>
    <property type="match status" value="1"/>
</dbReference>
<dbReference type="SUPFAM" id="SSF56672">
    <property type="entry name" value="DNA/RNA polymerases"/>
    <property type="match status" value="1"/>
</dbReference>
<reference evidence="5" key="1">
    <citation type="journal article" date="2022" name="Int. J. Mol. Sci.">
        <title>Draft Genome of Tanacetum Coccineum: Genomic Comparison of Closely Related Tanacetum-Family Plants.</title>
        <authorList>
            <person name="Yamashiro T."/>
            <person name="Shiraishi A."/>
            <person name="Nakayama K."/>
            <person name="Satake H."/>
        </authorList>
    </citation>
    <scope>NUCLEOTIDE SEQUENCE</scope>
</reference>
<comment type="caution">
    <text evidence="5">The sequence shown here is derived from an EMBL/GenBank/DDBJ whole genome shotgun (WGS) entry which is preliminary data.</text>
</comment>
<dbReference type="PANTHER" id="PTHR42648">
    <property type="entry name" value="TRANSPOSASE, PUTATIVE-RELATED"/>
    <property type="match status" value="1"/>
</dbReference>
<feature type="region of interest" description="Disordered" evidence="3">
    <location>
        <begin position="372"/>
        <end position="434"/>
    </location>
</feature>
<dbReference type="Gene3D" id="3.30.420.10">
    <property type="entry name" value="Ribonuclease H-like superfamily/Ribonuclease H"/>
    <property type="match status" value="1"/>
</dbReference>
<dbReference type="InterPro" id="IPR025724">
    <property type="entry name" value="GAG-pre-integrase_dom"/>
</dbReference>
<dbReference type="PANTHER" id="PTHR42648:SF32">
    <property type="entry name" value="RIBONUCLEASE H-LIKE DOMAIN, GAG-PRE-INTEGRASE DOMAIN PROTEIN-RELATED"/>
    <property type="match status" value="1"/>
</dbReference>
<dbReference type="InterPro" id="IPR013103">
    <property type="entry name" value="RVT_2"/>
</dbReference>
<feature type="region of interest" description="Disordered" evidence="3">
    <location>
        <begin position="977"/>
        <end position="1000"/>
    </location>
</feature>
<dbReference type="PROSITE" id="PS50994">
    <property type="entry name" value="INTEGRASE"/>
    <property type="match status" value="1"/>
</dbReference>
<sequence length="1087" mass="123240">MFDSRCSRHMTGNKALLTDYQDIDGGFVAFGGSTKGGKITSIGDLTCLFTKAITDESNLWHRRLGHVNFKIMNKLVKGNLVRGLPSKTFENDHTCVTCQKGKQHKASCKVKLVSSISQPLQMLHMDLFGPTFVRSINHKTYCLVVTDDFSRFSWVFFLAHKNETSGILKKFITEVENQLNHKVKVIRSDNGTKFKNREMDEFCGQKGIKREYSVARIPQQNGVAERKNRTLIEAARTMLADSLLPTIFWAEAVNIACYVLNRVLVTKPHNKTPYKLIIDRAPSISFMRPFGCPVTILNTLDPFGKFDGKVEKGVLVGYSVNSKAFRVFNTETRKVEENLHVKFLKNKPNVAGQGPNWLFDIDSLSNSMNYQPVFAGNQTNKSVGQQDTNGDTSLKKNAEIGHTQEKNSSDDKEGDDTTVNAAGDKDVQEPASENDQALKNVLDRMMNQEKEATEQSYVIRKDLEAQSNSHLLQEKVTRGSSTNSFNTVSTPVNTANLFKDVSTASASRIFSPSHDPLMPVLEDTAEVQTTGIFGNAYDDDLEHNNTSSADESVGAEADFNNMEPSTVVSPIPTTKIHSIHPKAKIIGDPMSPVQTRGKIKKSSREHAMISYIQKKRRTNHKDFQNCLFACFLSQHEPTKISQALNDESWVEAMQEELLQFKIQKVWTLVDLPNGKKAIGTKWVYRNKKDERGIVVRNKARLVAQGHKQEEGIDYDEVFAPVARVEAIRLFLAYASFMNFPVYQMDVKSAFLYGTIEEEVYVCQPLGFVDLEFPNKVYKVEKSLYDLHQALRAWYETLSTYLLDNGFHRGQIDKTFFIKRLKGDILLISNELNRRTYFLLGFTSQAERKWDFHKSEQCKKQTVVANSTTKAEYIAASHCCGQVLWTQNQLLDYGYNFIQTKIHVDNKSAIYVVKNPVYHYKTKHIKIRYHFIKDSYEKRLIEMEKIHTDQNVVDLLTKAFDVGDEAVHKELGDRMERAATTASSLEAEQDSDNPLGSGEDSMKLKELMAPGTKLFIHCEILVSIKEQREVGEPKIERELCDKNRKSALVNAVRLKLLMPVSVYAAKYSLTVVRHKLMLPGITYCCWVC</sequence>
<dbReference type="Proteomes" id="UP001151760">
    <property type="component" value="Unassembled WGS sequence"/>
</dbReference>
<dbReference type="InterPro" id="IPR039537">
    <property type="entry name" value="Retrotran_Ty1/copia-like"/>
</dbReference>
<dbReference type="InterPro" id="IPR036397">
    <property type="entry name" value="RNaseH_sf"/>
</dbReference>
<evidence type="ECO:0000256" key="2">
    <source>
        <dbReference type="ARBA" id="ARBA00022801"/>
    </source>
</evidence>
<organism evidence="5 6">
    <name type="scientific">Tanacetum coccineum</name>
    <dbReference type="NCBI Taxonomy" id="301880"/>
    <lineage>
        <taxon>Eukaryota</taxon>
        <taxon>Viridiplantae</taxon>
        <taxon>Streptophyta</taxon>
        <taxon>Embryophyta</taxon>
        <taxon>Tracheophyta</taxon>
        <taxon>Spermatophyta</taxon>
        <taxon>Magnoliopsida</taxon>
        <taxon>eudicotyledons</taxon>
        <taxon>Gunneridae</taxon>
        <taxon>Pentapetalae</taxon>
        <taxon>asterids</taxon>
        <taxon>campanulids</taxon>
        <taxon>Asterales</taxon>
        <taxon>Asteraceae</taxon>
        <taxon>Asteroideae</taxon>
        <taxon>Anthemideae</taxon>
        <taxon>Anthemidinae</taxon>
        <taxon>Tanacetum</taxon>
    </lineage>
</organism>
<keyword evidence="1" id="KW-0479">Metal-binding</keyword>
<evidence type="ECO:0000313" key="6">
    <source>
        <dbReference type="Proteomes" id="UP001151760"/>
    </source>
</evidence>
<dbReference type="EMBL" id="BQNB010010703">
    <property type="protein sequence ID" value="GJS80852.1"/>
    <property type="molecule type" value="Genomic_DNA"/>
</dbReference>
<name>A0ABQ4YTH1_9ASTR</name>
<dbReference type="SUPFAM" id="SSF53098">
    <property type="entry name" value="Ribonuclease H-like"/>
    <property type="match status" value="1"/>
</dbReference>
<gene>
    <name evidence="5" type="ORF">Tco_0747393</name>
</gene>
<accession>A0ABQ4YTH1</accession>
<reference evidence="5" key="2">
    <citation type="submission" date="2022-01" db="EMBL/GenBank/DDBJ databases">
        <authorList>
            <person name="Yamashiro T."/>
            <person name="Shiraishi A."/>
            <person name="Satake H."/>
            <person name="Nakayama K."/>
        </authorList>
    </citation>
    <scope>NUCLEOTIDE SEQUENCE</scope>
</reference>
<evidence type="ECO:0000259" key="4">
    <source>
        <dbReference type="PROSITE" id="PS50994"/>
    </source>
</evidence>
<proteinExistence type="predicted"/>
<protein>
    <submittedName>
        <fullName evidence="5">Ribonuclease H-like domain-containing protein</fullName>
    </submittedName>
</protein>
<keyword evidence="6" id="KW-1185">Reference proteome</keyword>
<feature type="domain" description="Integrase catalytic" evidence="4">
    <location>
        <begin position="115"/>
        <end position="281"/>
    </location>
</feature>
<dbReference type="Pfam" id="PF25597">
    <property type="entry name" value="SH3_retrovirus"/>
    <property type="match status" value="1"/>
</dbReference>
<dbReference type="Pfam" id="PF13976">
    <property type="entry name" value="gag_pre-integrs"/>
    <property type="match status" value="1"/>
</dbReference>
<dbReference type="InterPro" id="IPR043502">
    <property type="entry name" value="DNA/RNA_pol_sf"/>
</dbReference>
<evidence type="ECO:0000313" key="5">
    <source>
        <dbReference type="EMBL" id="GJS80852.1"/>
    </source>
</evidence>
<feature type="compositionally biased region" description="Polar residues" evidence="3">
    <location>
        <begin position="372"/>
        <end position="392"/>
    </location>
</feature>